<dbReference type="EMBL" id="JAUUCC010000022">
    <property type="protein sequence ID" value="MEE2050995.1"/>
    <property type="molecule type" value="Genomic_DNA"/>
</dbReference>
<keyword evidence="2" id="KW-0349">Heme</keyword>
<dbReference type="InterPro" id="IPR001128">
    <property type="entry name" value="Cyt_P450"/>
</dbReference>
<dbReference type="SUPFAM" id="SSF48264">
    <property type="entry name" value="Cytochrome P450"/>
    <property type="match status" value="1"/>
</dbReference>
<evidence type="ECO:0000313" key="4">
    <source>
        <dbReference type="Proteomes" id="UP001348641"/>
    </source>
</evidence>
<comment type="similarity">
    <text evidence="1 2">Belongs to the cytochrome P450 family.</text>
</comment>
<dbReference type="InterPro" id="IPR017972">
    <property type="entry name" value="Cyt_P450_CS"/>
</dbReference>
<dbReference type="InterPro" id="IPR036396">
    <property type="entry name" value="Cyt_P450_sf"/>
</dbReference>
<name>A0ABU7KNX3_9ACTN</name>
<dbReference type="Pfam" id="PF00067">
    <property type="entry name" value="p450"/>
    <property type="match status" value="1"/>
</dbReference>
<dbReference type="Gene3D" id="1.10.630.10">
    <property type="entry name" value="Cytochrome P450"/>
    <property type="match status" value="1"/>
</dbReference>
<keyword evidence="2" id="KW-0408">Iron</keyword>
<dbReference type="PANTHER" id="PTHR46696">
    <property type="entry name" value="P450, PUTATIVE (EUROFUNG)-RELATED"/>
    <property type="match status" value="1"/>
</dbReference>
<keyword evidence="2" id="KW-0479">Metal-binding</keyword>
<comment type="caution">
    <text evidence="3">The sequence shown here is derived from an EMBL/GenBank/DDBJ whole genome shotgun (WGS) entry which is preliminary data.</text>
</comment>
<organism evidence="3 4">
    <name type="scientific">Nocardiopsis tropica</name>
    <dbReference type="NCBI Taxonomy" id="109330"/>
    <lineage>
        <taxon>Bacteria</taxon>
        <taxon>Bacillati</taxon>
        <taxon>Actinomycetota</taxon>
        <taxon>Actinomycetes</taxon>
        <taxon>Streptosporangiales</taxon>
        <taxon>Nocardiopsidaceae</taxon>
        <taxon>Nocardiopsis</taxon>
    </lineage>
</organism>
<keyword evidence="2" id="KW-0503">Monooxygenase</keyword>
<evidence type="ECO:0000313" key="3">
    <source>
        <dbReference type="EMBL" id="MEE2050995.1"/>
    </source>
</evidence>
<dbReference type="RefSeq" id="WP_330158165.1">
    <property type="nucleotide sequence ID" value="NZ_BAAAJA010000011.1"/>
</dbReference>
<proteinExistence type="inferred from homology"/>
<sequence>MTTTDQALPRYPFSTRGDRLADELRGTCPVTRVTTNAGHEAWLVTGYPEARRVLREERFRRARVADEGSPVQDVPVFAPELLDAMAYLGRAGLLEEARRLLSDLPDLPEEELRAEARRGLEEMAAQGAPGDLQHHFAERVAGLAMCRVMGLPTADLPRLRHWADTDLTMLLPTEEIHRNWEQLRDHLIERGRHGDADGRGLVPRLAAMNTGSDALTPHQLANVLGVVFVAGYEDLASFLGGAAFHLARMPGALAGIRTDPGSVEGHVEELLRYSVLMGNALARICTDGTEVGGRRLRTGDLVLVSVDAANYDPATFPAPDSYDPSRRPNPHMRFGHGPHYCPGARLTRRVGALALTELARLEGLRLAVPPQDVEWHPDRMAIMPAAVPVLW</sequence>
<evidence type="ECO:0000256" key="1">
    <source>
        <dbReference type="ARBA" id="ARBA00010617"/>
    </source>
</evidence>
<accession>A0ABU7KNX3</accession>
<dbReference type="PROSITE" id="PS00086">
    <property type="entry name" value="CYTOCHROME_P450"/>
    <property type="match status" value="1"/>
</dbReference>
<protein>
    <submittedName>
        <fullName evidence="3">Cytochrome P450</fullName>
    </submittedName>
</protein>
<dbReference type="Proteomes" id="UP001348641">
    <property type="component" value="Unassembled WGS sequence"/>
</dbReference>
<dbReference type="PANTHER" id="PTHR46696:SF1">
    <property type="entry name" value="CYTOCHROME P450 YJIB-RELATED"/>
    <property type="match status" value="1"/>
</dbReference>
<reference evidence="3 4" key="1">
    <citation type="submission" date="2023-07" db="EMBL/GenBank/DDBJ databases">
        <authorList>
            <person name="Girao M."/>
            <person name="Carvalho M.F."/>
        </authorList>
    </citation>
    <scope>NUCLEOTIDE SEQUENCE [LARGE SCALE GENOMIC DNA]</scope>
    <source>
        <strain evidence="3 4">66/93</strain>
    </source>
</reference>
<keyword evidence="2" id="KW-0560">Oxidoreductase</keyword>
<gene>
    <name evidence="3" type="ORF">Q8A49_10880</name>
</gene>
<evidence type="ECO:0000256" key="2">
    <source>
        <dbReference type="RuleBase" id="RU000461"/>
    </source>
</evidence>